<organism evidence="7 8">
    <name type="scientific">Desulfoluna spongiiphila</name>
    <dbReference type="NCBI Taxonomy" id="419481"/>
    <lineage>
        <taxon>Bacteria</taxon>
        <taxon>Pseudomonadati</taxon>
        <taxon>Thermodesulfobacteriota</taxon>
        <taxon>Desulfobacteria</taxon>
        <taxon>Desulfobacterales</taxon>
        <taxon>Desulfolunaceae</taxon>
        <taxon>Desulfoluna</taxon>
    </lineage>
</organism>
<dbReference type="AlphaFoldDB" id="A0A1G5CV37"/>
<dbReference type="InterPro" id="IPR004839">
    <property type="entry name" value="Aminotransferase_I/II_large"/>
</dbReference>
<evidence type="ECO:0000313" key="8">
    <source>
        <dbReference type="Proteomes" id="UP000198870"/>
    </source>
</evidence>
<evidence type="ECO:0000256" key="1">
    <source>
        <dbReference type="ARBA" id="ARBA00005384"/>
    </source>
</evidence>
<keyword evidence="3" id="KW-0805">Transcription regulation</keyword>
<name>A0A1G5CV37_9BACT</name>
<dbReference type="CDD" id="cd00609">
    <property type="entry name" value="AAT_like"/>
    <property type="match status" value="1"/>
</dbReference>
<dbReference type="InterPro" id="IPR015422">
    <property type="entry name" value="PyrdxlP-dep_Trfase_small"/>
</dbReference>
<keyword evidence="7" id="KW-0032">Aminotransferase</keyword>
<sequence length="475" mass="53012">MKKTHFKYETVSERILEMIDTGVLIPGEKLPSLRDMSDKMGLSIATIMKSYIDLERLGVVEARPQSGFYATGLTAPQAPLPEKSSIRLQPTKINKSNLHRSILKAMSSPDIVPLNGAVPSEELLAGKELKKIIKQLLNTPGFELMRYEEPQGSFQLRNQIACHISDYTFKADAEKIIITTGATQSLDIVLRTLTHPGDTVLLESPTFFGYLPLLESLGLYALEIPTDVSSGIEIDDLRKAIDAYEVKACILQPDFGNPVSFRYPDKKKSEITALLESRSILLIEDVTYRDLSYDHLHLKSLASFEESGHVVQVSSFSKTIGPGGVGWIVPGKYYEKLMQTRCASAMNTSKLIQNAFAEYLSSGHYGRHLKRMSAAFSNQTTTYRNHIATYFPHGTCITRPEGGFLLWVELPPSIDTGKLYKKTLTRNIAFAPGTIFTSQEKYTNCMRINCGYPWSDKMEQAIKIIGDTASHMMDT</sequence>
<dbReference type="STRING" id="419481.SAMN05216233_103229"/>
<dbReference type="Gene3D" id="3.90.1150.10">
    <property type="entry name" value="Aspartate Aminotransferase, domain 1"/>
    <property type="match status" value="1"/>
</dbReference>
<comment type="similarity">
    <text evidence="1">In the C-terminal section; belongs to the class-I pyridoxal-phosphate-dependent aminotransferase family.</text>
</comment>
<dbReference type="Gene3D" id="1.10.10.10">
    <property type="entry name" value="Winged helix-like DNA-binding domain superfamily/Winged helix DNA-binding domain"/>
    <property type="match status" value="1"/>
</dbReference>
<reference evidence="7 8" key="1">
    <citation type="submission" date="2016-10" db="EMBL/GenBank/DDBJ databases">
        <authorList>
            <person name="de Groot N.N."/>
        </authorList>
    </citation>
    <scope>NUCLEOTIDE SEQUENCE [LARGE SCALE GENOMIC DNA]</scope>
    <source>
        <strain evidence="7 8">AA1</strain>
    </source>
</reference>
<accession>A0A1G5CV37</accession>
<keyword evidence="5" id="KW-0804">Transcription</keyword>
<dbReference type="CDD" id="cd07377">
    <property type="entry name" value="WHTH_GntR"/>
    <property type="match status" value="1"/>
</dbReference>
<evidence type="ECO:0000256" key="5">
    <source>
        <dbReference type="ARBA" id="ARBA00023163"/>
    </source>
</evidence>
<dbReference type="Pfam" id="PF00155">
    <property type="entry name" value="Aminotran_1_2"/>
    <property type="match status" value="1"/>
</dbReference>
<dbReference type="GO" id="GO:0008483">
    <property type="term" value="F:transaminase activity"/>
    <property type="evidence" value="ECO:0007669"/>
    <property type="project" value="UniProtKB-KW"/>
</dbReference>
<dbReference type="OrthoDB" id="9808770at2"/>
<keyword evidence="2" id="KW-0663">Pyridoxal phosphate</keyword>
<dbReference type="PANTHER" id="PTHR46577">
    <property type="entry name" value="HTH-TYPE TRANSCRIPTIONAL REGULATORY PROTEIN GABR"/>
    <property type="match status" value="1"/>
</dbReference>
<feature type="domain" description="HTH gntR-type" evidence="6">
    <location>
        <begin position="5"/>
        <end position="73"/>
    </location>
</feature>
<dbReference type="InterPro" id="IPR015424">
    <property type="entry name" value="PyrdxlP-dep_Trfase"/>
</dbReference>
<dbReference type="PROSITE" id="PS50949">
    <property type="entry name" value="HTH_GNTR"/>
    <property type="match status" value="1"/>
</dbReference>
<dbReference type="Pfam" id="PF00392">
    <property type="entry name" value="GntR"/>
    <property type="match status" value="1"/>
</dbReference>
<dbReference type="Proteomes" id="UP000198870">
    <property type="component" value="Unassembled WGS sequence"/>
</dbReference>
<evidence type="ECO:0000256" key="3">
    <source>
        <dbReference type="ARBA" id="ARBA00023015"/>
    </source>
</evidence>
<evidence type="ECO:0000259" key="6">
    <source>
        <dbReference type="PROSITE" id="PS50949"/>
    </source>
</evidence>
<keyword evidence="4 7" id="KW-0238">DNA-binding</keyword>
<dbReference type="SUPFAM" id="SSF46785">
    <property type="entry name" value="Winged helix' DNA-binding domain"/>
    <property type="match status" value="1"/>
</dbReference>
<dbReference type="InterPro" id="IPR051446">
    <property type="entry name" value="HTH_trans_reg/aminotransferase"/>
</dbReference>
<dbReference type="EMBL" id="FMUX01000003">
    <property type="protein sequence ID" value="SCY06262.1"/>
    <property type="molecule type" value="Genomic_DNA"/>
</dbReference>
<proteinExistence type="inferred from homology"/>
<dbReference type="SUPFAM" id="SSF53383">
    <property type="entry name" value="PLP-dependent transferases"/>
    <property type="match status" value="1"/>
</dbReference>
<dbReference type="Gene3D" id="3.40.640.10">
    <property type="entry name" value="Type I PLP-dependent aspartate aminotransferase-like (Major domain)"/>
    <property type="match status" value="1"/>
</dbReference>
<dbReference type="RefSeq" id="WP_092209457.1">
    <property type="nucleotide sequence ID" value="NZ_FMUX01000003.1"/>
</dbReference>
<dbReference type="SMART" id="SM00345">
    <property type="entry name" value="HTH_GNTR"/>
    <property type="match status" value="1"/>
</dbReference>
<dbReference type="InterPro" id="IPR036388">
    <property type="entry name" value="WH-like_DNA-bd_sf"/>
</dbReference>
<dbReference type="InterPro" id="IPR000524">
    <property type="entry name" value="Tscrpt_reg_HTH_GntR"/>
</dbReference>
<protein>
    <submittedName>
        <fullName evidence="7">DNA-binding transcriptional regulator, MocR family, contains an aminotransferase domain</fullName>
    </submittedName>
</protein>
<dbReference type="GO" id="GO:0003700">
    <property type="term" value="F:DNA-binding transcription factor activity"/>
    <property type="evidence" value="ECO:0007669"/>
    <property type="project" value="InterPro"/>
</dbReference>
<gene>
    <name evidence="7" type="ORF">SAMN05216233_103229</name>
</gene>
<dbReference type="PANTHER" id="PTHR46577:SF2">
    <property type="entry name" value="TRANSCRIPTIONAL REGULATORY PROTEIN"/>
    <property type="match status" value="1"/>
</dbReference>
<evidence type="ECO:0000256" key="2">
    <source>
        <dbReference type="ARBA" id="ARBA00022898"/>
    </source>
</evidence>
<evidence type="ECO:0000313" key="7">
    <source>
        <dbReference type="EMBL" id="SCY06262.1"/>
    </source>
</evidence>
<evidence type="ECO:0000256" key="4">
    <source>
        <dbReference type="ARBA" id="ARBA00023125"/>
    </source>
</evidence>
<dbReference type="GO" id="GO:0003677">
    <property type="term" value="F:DNA binding"/>
    <property type="evidence" value="ECO:0007669"/>
    <property type="project" value="UniProtKB-KW"/>
</dbReference>
<dbReference type="InterPro" id="IPR036390">
    <property type="entry name" value="WH_DNA-bd_sf"/>
</dbReference>
<dbReference type="InterPro" id="IPR015421">
    <property type="entry name" value="PyrdxlP-dep_Trfase_major"/>
</dbReference>
<keyword evidence="7" id="KW-0808">Transferase</keyword>
<dbReference type="GO" id="GO:0030170">
    <property type="term" value="F:pyridoxal phosphate binding"/>
    <property type="evidence" value="ECO:0007669"/>
    <property type="project" value="InterPro"/>
</dbReference>
<keyword evidence="8" id="KW-1185">Reference proteome</keyword>